<dbReference type="PANTHER" id="PTHR30401:SF0">
    <property type="entry name" value="TRNA 2-SELENOURIDINE SYNTHASE"/>
    <property type="match status" value="1"/>
</dbReference>
<dbReference type="SMART" id="SM00450">
    <property type="entry name" value="RHOD"/>
    <property type="match status" value="1"/>
</dbReference>
<protein>
    <submittedName>
        <fullName evidence="4">tRNA 2-selenouridine(34) synthase MnmH</fullName>
    </submittedName>
</protein>
<dbReference type="SUPFAM" id="SSF52540">
    <property type="entry name" value="P-loop containing nucleoside triphosphate hydrolases"/>
    <property type="match status" value="1"/>
</dbReference>
<evidence type="ECO:0000313" key="5">
    <source>
        <dbReference type="Proteomes" id="UP000257039"/>
    </source>
</evidence>
<keyword evidence="1" id="KW-0711">Selenium</keyword>
<dbReference type="InterPro" id="IPR017582">
    <property type="entry name" value="SelU"/>
</dbReference>
<name>A0A4P9VPT5_9GAMM</name>
<keyword evidence="2" id="KW-0472">Membrane</keyword>
<dbReference type="InterPro" id="IPR036873">
    <property type="entry name" value="Rhodanese-like_dom_sf"/>
</dbReference>
<accession>A0A4P9VPT5</accession>
<keyword evidence="2" id="KW-0812">Transmembrane</keyword>
<dbReference type="RefSeq" id="WP_094788463.1">
    <property type="nucleotide sequence ID" value="NZ_NDXW01000001.1"/>
</dbReference>
<dbReference type="NCBIfam" id="TIGR03167">
    <property type="entry name" value="tRNA_sel_U_synt"/>
    <property type="match status" value="1"/>
</dbReference>
<proteinExistence type="predicted"/>
<dbReference type="AlphaFoldDB" id="A0A4P9VPT5"/>
<evidence type="ECO:0000256" key="2">
    <source>
        <dbReference type="SAM" id="Phobius"/>
    </source>
</evidence>
<gene>
    <name evidence="4" type="primary">selU</name>
    <name evidence="4" type="ORF">B9G39_19840</name>
</gene>
<dbReference type="GO" id="GO:0043828">
    <property type="term" value="F:tRNA 2-selenouridine synthase activity"/>
    <property type="evidence" value="ECO:0007669"/>
    <property type="project" value="InterPro"/>
</dbReference>
<feature type="domain" description="Rhodanese" evidence="3">
    <location>
        <begin position="16"/>
        <end position="139"/>
    </location>
</feature>
<dbReference type="InterPro" id="IPR058840">
    <property type="entry name" value="AAA_SelU"/>
</dbReference>
<keyword evidence="5" id="KW-1185">Reference proteome</keyword>
<sequence length="296" mass="33723">MAILFLLDEAQWRTLLLKDIPLLDVRAPIEFRKGSFPFSVNLPLLDNEQREKVGKCYKERGQQAAIVLGYQLATPAIKQTRINSWLQFIQQNPHGALYCARGGLRSTITQQWLAESGIDYPRIVGGYKTLRSCLLTYLEREDNYPSFIVLSGLSCVGKTLFLRQFSAHLDLEGIAKHRGSAFGTLNVEQPSQASFENALAVKLMQLKEKYRCPILVEDESHLIGRCALPKTLQRVMWQSSYIELTASIEERIDNAFQDYIENSPYPMEHGVFMINNYTKILSIITFIFVVVAYLCS</sequence>
<evidence type="ECO:0000259" key="3">
    <source>
        <dbReference type="PROSITE" id="PS50206"/>
    </source>
</evidence>
<comment type="caution">
    <text evidence="4">The sequence shown here is derived from an EMBL/GenBank/DDBJ whole genome shotgun (WGS) entry which is preliminary data.</text>
</comment>
<dbReference type="PANTHER" id="PTHR30401">
    <property type="entry name" value="TRNA 2-SELENOURIDINE SYNTHASE"/>
    <property type="match status" value="1"/>
</dbReference>
<reference evidence="4 5" key="1">
    <citation type="submission" date="2017-04" db="EMBL/GenBank/DDBJ databases">
        <title>Draft genome sequence of Zooshikella ganghwensis VG4 isolated from Red Sea sediments.</title>
        <authorList>
            <person name="Rehman Z."/>
            <person name="Alam I."/>
            <person name="Kamau A."/>
            <person name="Bajic V."/>
            <person name="Leiknes T."/>
        </authorList>
    </citation>
    <scope>NUCLEOTIDE SEQUENCE [LARGE SCALE GENOMIC DNA]</scope>
    <source>
        <strain evidence="4 5">VG4</strain>
    </source>
</reference>
<feature type="transmembrane region" description="Helical" evidence="2">
    <location>
        <begin position="277"/>
        <end position="295"/>
    </location>
</feature>
<dbReference type="Pfam" id="PF26341">
    <property type="entry name" value="AAA_SelU"/>
    <property type="match status" value="1"/>
</dbReference>
<dbReference type="EMBL" id="NDXW01000001">
    <property type="protein sequence ID" value="RDH45518.1"/>
    <property type="molecule type" value="Genomic_DNA"/>
</dbReference>
<keyword evidence="2" id="KW-1133">Transmembrane helix</keyword>
<dbReference type="SUPFAM" id="SSF52821">
    <property type="entry name" value="Rhodanese/Cell cycle control phosphatase"/>
    <property type="match status" value="1"/>
</dbReference>
<dbReference type="Proteomes" id="UP000257039">
    <property type="component" value="Unassembled WGS sequence"/>
</dbReference>
<dbReference type="GO" id="GO:0002098">
    <property type="term" value="P:tRNA wobble uridine modification"/>
    <property type="evidence" value="ECO:0007669"/>
    <property type="project" value="InterPro"/>
</dbReference>
<dbReference type="PROSITE" id="PS50206">
    <property type="entry name" value="RHODANESE_3"/>
    <property type="match status" value="1"/>
</dbReference>
<evidence type="ECO:0000313" key="4">
    <source>
        <dbReference type="EMBL" id="RDH45518.1"/>
    </source>
</evidence>
<dbReference type="InterPro" id="IPR001763">
    <property type="entry name" value="Rhodanese-like_dom"/>
</dbReference>
<dbReference type="InterPro" id="IPR027417">
    <property type="entry name" value="P-loop_NTPase"/>
</dbReference>
<dbReference type="Gene3D" id="3.40.250.10">
    <property type="entry name" value="Rhodanese-like domain"/>
    <property type="match status" value="1"/>
</dbReference>
<organism evidence="4 5">
    <name type="scientific">Zooshikella ganghwensis</name>
    <dbReference type="NCBI Taxonomy" id="202772"/>
    <lineage>
        <taxon>Bacteria</taxon>
        <taxon>Pseudomonadati</taxon>
        <taxon>Pseudomonadota</taxon>
        <taxon>Gammaproteobacteria</taxon>
        <taxon>Oceanospirillales</taxon>
        <taxon>Zooshikellaceae</taxon>
        <taxon>Zooshikella</taxon>
    </lineage>
</organism>
<evidence type="ECO:0000256" key="1">
    <source>
        <dbReference type="ARBA" id="ARBA00023266"/>
    </source>
</evidence>